<proteinExistence type="predicted"/>
<reference evidence="3 4" key="1">
    <citation type="submission" date="2024-02" db="EMBL/GenBank/DDBJ databases">
        <title>Deinococcus xinjiangensis NBRC 107630.</title>
        <authorList>
            <person name="Ichikawa N."/>
            <person name="Katano-Makiyama Y."/>
            <person name="Hidaka K."/>
        </authorList>
    </citation>
    <scope>NUCLEOTIDE SEQUENCE [LARGE SCALE GENOMIC DNA]</scope>
    <source>
        <strain evidence="3 4">NBRC 107630</strain>
    </source>
</reference>
<dbReference type="RefSeq" id="WP_353542326.1">
    <property type="nucleotide sequence ID" value="NZ_BAABRN010000021.1"/>
</dbReference>
<evidence type="ECO:0000256" key="1">
    <source>
        <dbReference type="SAM" id="Coils"/>
    </source>
</evidence>
<feature type="coiled-coil region" evidence="1">
    <location>
        <begin position="60"/>
        <end position="87"/>
    </location>
</feature>
<name>A0ABP9VE43_9DEIO</name>
<feature type="compositionally biased region" description="Low complexity" evidence="2">
    <location>
        <begin position="109"/>
        <end position="122"/>
    </location>
</feature>
<keyword evidence="1" id="KW-0175">Coiled coil</keyword>
<keyword evidence="4" id="KW-1185">Reference proteome</keyword>
<sequence length="146" mass="15728">MLDNLLSTVKRGAERVQRKGEEVAQVARLKMEVFQLNRELDGHYARLGRSYHAGAELDLLQGVREDIRRVEEEIQARERLIEELGGTPDEPAAAEKGGEIVPVKAAAVQAAEASAPAEPSQSTGHNAPNFVAGDGAADKPATHKPE</sequence>
<protein>
    <submittedName>
        <fullName evidence="3">Uncharacterized protein</fullName>
    </submittedName>
</protein>
<evidence type="ECO:0000256" key="2">
    <source>
        <dbReference type="SAM" id="MobiDB-lite"/>
    </source>
</evidence>
<feature type="compositionally biased region" description="Basic and acidic residues" evidence="2">
    <location>
        <begin position="136"/>
        <end position="146"/>
    </location>
</feature>
<feature type="region of interest" description="Disordered" evidence="2">
    <location>
        <begin position="109"/>
        <end position="146"/>
    </location>
</feature>
<evidence type="ECO:0000313" key="4">
    <source>
        <dbReference type="Proteomes" id="UP001458946"/>
    </source>
</evidence>
<evidence type="ECO:0000313" key="3">
    <source>
        <dbReference type="EMBL" id="GAA5502353.1"/>
    </source>
</evidence>
<dbReference type="EMBL" id="BAABRN010000021">
    <property type="protein sequence ID" value="GAA5502353.1"/>
    <property type="molecule type" value="Genomic_DNA"/>
</dbReference>
<comment type="caution">
    <text evidence="3">The sequence shown here is derived from an EMBL/GenBank/DDBJ whole genome shotgun (WGS) entry which is preliminary data.</text>
</comment>
<gene>
    <name evidence="3" type="ORF">Dxin01_02097</name>
</gene>
<dbReference type="Proteomes" id="UP001458946">
    <property type="component" value="Unassembled WGS sequence"/>
</dbReference>
<organism evidence="3 4">
    <name type="scientific">Deinococcus xinjiangensis</name>
    <dbReference type="NCBI Taxonomy" id="457454"/>
    <lineage>
        <taxon>Bacteria</taxon>
        <taxon>Thermotogati</taxon>
        <taxon>Deinococcota</taxon>
        <taxon>Deinococci</taxon>
        <taxon>Deinococcales</taxon>
        <taxon>Deinococcaceae</taxon>
        <taxon>Deinococcus</taxon>
    </lineage>
</organism>
<accession>A0ABP9VE43</accession>